<protein>
    <submittedName>
        <fullName evidence="2">Uncharacterized protein</fullName>
    </submittedName>
</protein>
<evidence type="ECO:0000256" key="1">
    <source>
        <dbReference type="SAM" id="Phobius"/>
    </source>
</evidence>
<keyword evidence="1" id="KW-0812">Transmembrane</keyword>
<dbReference type="EMBL" id="MNYR01000009">
    <property type="protein sequence ID" value="OIP56671.1"/>
    <property type="molecule type" value="Genomic_DNA"/>
</dbReference>
<comment type="caution">
    <text evidence="2">The sequence shown here is derived from an EMBL/GenBank/DDBJ whole genome shotgun (WGS) entry which is preliminary data.</text>
</comment>
<dbReference type="Proteomes" id="UP000183922">
    <property type="component" value="Unassembled WGS sequence"/>
</dbReference>
<accession>A0A1J5FJR6</accession>
<keyword evidence="1" id="KW-0472">Membrane</keyword>
<gene>
    <name evidence="2" type="ORF">AUK13_00575</name>
</gene>
<feature type="transmembrane region" description="Helical" evidence="1">
    <location>
        <begin position="41"/>
        <end position="65"/>
    </location>
</feature>
<organism evidence="2 3">
    <name type="scientific">Candidatus Kuenenbacteria bacterium CG2_30_39_24</name>
    <dbReference type="NCBI Taxonomy" id="1805236"/>
    <lineage>
        <taxon>Bacteria</taxon>
        <taxon>Candidatus Kueneniibacteriota</taxon>
    </lineage>
</organism>
<reference evidence="2 3" key="1">
    <citation type="journal article" date="2016" name="Environ. Microbiol.">
        <title>Genomic resolution of a cold subsurface aquifer community provides metabolic insights for novel microbes adapted to high CO concentrations.</title>
        <authorList>
            <person name="Probst A.J."/>
            <person name="Castelle C.J."/>
            <person name="Singh A."/>
            <person name="Brown C.T."/>
            <person name="Anantharaman K."/>
            <person name="Sharon I."/>
            <person name="Hug L.A."/>
            <person name="Burstein D."/>
            <person name="Emerson J.B."/>
            <person name="Thomas B.C."/>
            <person name="Banfield J.F."/>
        </authorList>
    </citation>
    <scope>NUCLEOTIDE SEQUENCE [LARGE SCALE GENOMIC DNA]</scope>
    <source>
        <strain evidence="2">CG2_30_39_24</strain>
    </source>
</reference>
<dbReference type="STRING" id="1805236.AUK13_00575"/>
<dbReference type="AlphaFoldDB" id="A0A1J5FJR6"/>
<proteinExistence type="predicted"/>
<sequence length="70" mass="8100">MRRLLIPGYLIILYAIFEEVTEWFSPINEIRVKFVGFLTYPASFGGWVVTGISTIVIFAIIIAMVRWMTK</sequence>
<keyword evidence="1" id="KW-1133">Transmembrane helix</keyword>
<name>A0A1J5FJR6_9BACT</name>
<evidence type="ECO:0000313" key="2">
    <source>
        <dbReference type="EMBL" id="OIP56671.1"/>
    </source>
</evidence>
<evidence type="ECO:0000313" key="3">
    <source>
        <dbReference type="Proteomes" id="UP000183922"/>
    </source>
</evidence>